<accession>A0ABT4VPE7</accession>
<protein>
    <submittedName>
        <fullName evidence="1">Uncharacterized protein</fullName>
    </submittedName>
</protein>
<evidence type="ECO:0000313" key="2">
    <source>
        <dbReference type="Proteomes" id="UP001148313"/>
    </source>
</evidence>
<keyword evidence="2" id="KW-1185">Reference proteome</keyword>
<organism evidence="1 2">
    <name type="scientific">Hoeflea poritis</name>
    <dbReference type="NCBI Taxonomy" id="2993659"/>
    <lineage>
        <taxon>Bacteria</taxon>
        <taxon>Pseudomonadati</taxon>
        <taxon>Pseudomonadota</taxon>
        <taxon>Alphaproteobacteria</taxon>
        <taxon>Hyphomicrobiales</taxon>
        <taxon>Rhizobiaceae</taxon>
        <taxon>Hoeflea</taxon>
    </lineage>
</organism>
<dbReference type="InterPro" id="IPR056209">
    <property type="entry name" value="SU10_adaptor"/>
</dbReference>
<name>A0ABT4VPE7_9HYPH</name>
<dbReference type="RefSeq" id="WP_271089655.1">
    <property type="nucleotide sequence ID" value="NZ_JAPJZH010000006.1"/>
</dbReference>
<reference evidence="1" key="1">
    <citation type="submission" date="2022-11" db="EMBL/GenBank/DDBJ databases">
        <title>Hoeflea poritis sp. nov., isolated from scleractinian coral Porites lutea.</title>
        <authorList>
            <person name="Zhang G."/>
            <person name="Wei Q."/>
            <person name="Cai L."/>
        </authorList>
    </citation>
    <scope>NUCLEOTIDE SEQUENCE</scope>
    <source>
        <strain evidence="1">E7-10</strain>
    </source>
</reference>
<dbReference type="Pfam" id="PF24175">
    <property type="entry name" value="SU10_adaptor"/>
    <property type="match status" value="1"/>
</dbReference>
<proteinExistence type="predicted"/>
<sequence>MSTGKEILDNAYLILSDSDKVRWPLAEMVAWLNEGIKQIVLIKPSASSMSIEIDMVEGTRQAVPQSGTPTPLRIIDFERNITTTGNNGSQGRIITPVSRDILDAENPRWHDKSYRRFKTEVRHGVFDEDNPLQFYVFPGNDGNGKIAAVVSHLPAPITVAGYESEDTGLAATYDPVLTDYVLARAFLKDDLTSNPSRSQYHSQLFGAALGLKIQVEGATSPNQRRGGS</sequence>
<dbReference type="EMBL" id="JAPJZH010000006">
    <property type="protein sequence ID" value="MDA4845947.1"/>
    <property type="molecule type" value="Genomic_DNA"/>
</dbReference>
<dbReference type="Proteomes" id="UP001148313">
    <property type="component" value="Unassembled WGS sequence"/>
</dbReference>
<evidence type="ECO:0000313" key="1">
    <source>
        <dbReference type="EMBL" id="MDA4845947.1"/>
    </source>
</evidence>
<gene>
    <name evidence="1" type="ORF">OOZ53_11345</name>
</gene>
<comment type="caution">
    <text evidence="1">The sequence shown here is derived from an EMBL/GenBank/DDBJ whole genome shotgun (WGS) entry which is preliminary data.</text>
</comment>